<dbReference type="RefSeq" id="WP_238270759.1">
    <property type="nucleotide sequence ID" value="NZ_BPQG01000006.1"/>
</dbReference>
<evidence type="ECO:0000313" key="2">
    <source>
        <dbReference type="EMBL" id="GJD42753.1"/>
    </source>
</evidence>
<dbReference type="Gene3D" id="3.20.20.70">
    <property type="entry name" value="Aldolase class I"/>
    <property type="match status" value="1"/>
</dbReference>
<feature type="domain" description="NADH:flavin oxidoreductase/NADH oxidase N-terminal" evidence="1">
    <location>
        <begin position="9"/>
        <end position="341"/>
    </location>
</feature>
<dbReference type="PANTHER" id="PTHR22893:SF91">
    <property type="entry name" value="NADPH DEHYDROGENASE 2-RELATED"/>
    <property type="match status" value="1"/>
</dbReference>
<reference evidence="2 3" key="1">
    <citation type="journal article" date="2021" name="Front. Microbiol.">
        <title>Comprehensive Comparative Genomics and Phenotyping of Methylobacterium Species.</title>
        <authorList>
            <person name="Alessa O."/>
            <person name="Ogura Y."/>
            <person name="Fujitani Y."/>
            <person name="Takami H."/>
            <person name="Hayashi T."/>
            <person name="Sahin N."/>
            <person name="Tani A."/>
        </authorList>
    </citation>
    <scope>NUCLEOTIDE SEQUENCE [LARGE SCALE GENOMIC DNA]</scope>
    <source>
        <strain evidence="2 3">DSM 23679</strain>
    </source>
</reference>
<comment type="caution">
    <text evidence="2">The sequence shown here is derived from an EMBL/GenBank/DDBJ whole genome shotgun (WGS) entry which is preliminary data.</text>
</comment>
<dbReference type="InterPro" id="IPR045247">
    <property type="entry name" value="Oye-like"/>
</dbReference>
<dbReference type="Pfam" id="PF00724">
    <property type="entry name" value="Oxidored_FMN"/>
    <property type="match status" value="1"/>
</dbReference>
<sequence length="372" mass="40301">MSRSDSPVLQPFTLGDLTLKNRVVMAPLTRSRSSVAGVPPDFAADYYGQRANAGLIISEATNISPQAVGYAYTPGIWSDAQVEAWRRIVATVHANDGRIFLQLWHTGRISHPNLQPDGGLPVSASAIKPKGTAFTEDGMKAHVTPRALETDEIPGIVGDYRRAAENAKRAGFDGVEIHSANNYLLEQFVRDSTNTRTDQYGGSIENRLRFPLAVVKAVTEVWGGGNRVGIRLSPATTEPGKTPLDSDPHATFGAYVDALSDFGLLYIHTIEGVTQQTRDVPDGVDFLDLRKRFSGAYVGNNQYTLDLAEKELAEGHADLFSFGRPYIANPDLVARLASGAPLAEAPKPYWYGGGANGYSDWPGMDGPVQIER</sequence>
<gene>
    <name evidence="2" type="primary">nemA_1</name>
    <name evidence="2" type="ORF">AFCDBAGC_0592</name>
</gene>
<dbReference type="InterPro" id="IPR013785">
    <property type="entry name" value="Aldolase_TIM"/>
</dbReference>
<proteinExistence type="predicted"/>
<organism evidence="2 3">
    <name type="scientific">Methylobacterium cerastii</name>
    <dbReference type="NCBI Taxonomy" id="932741"/>
    <lineage>
        <taxon>Bacteria</taxon>
        <taxon>Pseudomonadati</taxon>
        <taxon>Pseudomonadota</taxon>
        <taxon>Alphaproteobacteria</taxon>
        <taxon>Hyphomicrobiales</taxon>
        <taxon>Methylobacteriaceae</taxon>
        <taxon>Methylobacterium</taxon>
    </lineage>
</organism>
<evidence type="ECO:0000259" key="1">
    <source>
        <dbReference type="Pfam" id="PF00724"/>
    </source>
</evidence>
<protein>
    <submittedName>
        <fullName evidence="2">N-ethylmaleimide reductase</fullName>
    </submittedName>
</protein>
<dbReference type="SUPFAM" id="SSF51395">
    <property type="entry name" value="FMN-linked oxidoreductases"/>
    <property type="match status" value="1"/>
</dbReference>
<dbReference type="CDD" id="cd02933">
    <property type="entry name" value="OYE_like_FMN"/>
    <property type="match status" value="1"/>
</dbReference>
<dbReference type="Proteomes" id="UP001055117">
    <property type="component" value="Unassembled WGS sequence"/>
</dbReference>
<dbReference type="InterPro" id="IPR001155">
    <property type="entry name" value="OxRdtase_FMN_N"/>
</dbReference>
<name>A0ABQ4QBZ5_9HYPH</name>
<evidence type="ECO:0000313" key="3">
    <source>
        <dbReference type="Proteomes" id="UP001055117"/>
    </source>
</evidence>
<dbReference type="EMBL" id="BPQG01000006">
    <property type="protein sequence ID" value="GJD42753.1"/>
    <property type="molecule type" value="Genomic_DNA"/>
</dbReference>
<dbReference type="PANTHER" id="PTHR22893">
    <property type="entry name" value="NADH OXIDOREDUCTASE-RELATED"/>
    <property type="match status" value="1"/>
</dbReference>
<accession>A0ABQ4QBZ5</accession>
<keyword evidence="3" id="KW-1185">Reference proteome</keyword>